<comment type="cofactor">
    <cofactor evidence="8">
        <name>Mg(2+)</name>
        <dbReference type="ChEBI" id="CHEBI:18420"/>
    </cofactor>
</comment>
<evidence type="ECO:0000313" key="10">
    <source>
        <dbReference type="EMBL" id="GAX87583.1"/>
    </source>
</evidence>
<protein>
    <recommendedName>
        <fullName evidence="8">Holo-[acyl-carrier-protein] synthase</fullName>
        <shortName evidence="8">Holo-ACP synthase</shortName>
        <ecNumber evidence="8">2.7.8.7</ecNumber>
    </recommendedName>
    <alternativeName>
        <fullName evidence="8">4'-phosphopantetheinyl transferase AcpS</fullName>
    </alternativeName>
</protein>
<evidence type="ECO:0000256" key="6">
    <source>
        <dbReference type="ARBA" id="ARBA00023098"/>
    </source>
</evidence>
<dbReference type="InterPro" id="IPR002582">
    <property type="entry name" value="ACPS"/>
</dbReference>
<dbReference type="NCBIfam" id="TIGR00516">
    <property type="entry name" value="acpS"/>
    <property type="match status" value="1"/>
</dbReference>
<keyword evidence="3 8" id="KW-0479">Metal-binding</keyword>
<keyword evidence="2 8" id="KW-0808">Transferase</keyword>
<dbReference type="InterPro" id="IPR037143">
    <property type="entry name" value="4-PPantetheinyl_Trfase_dom_sf"/>
</dbReference>
<dbReference type="EC" id="2.7.8.7" evidence="8"/>
<dbReference type="EMBL" id="BDME01000001">
    <property type="protein sequence ID" value="GAX87583.1"/>
    <property type="molecule type" value="Genomic_DNA"/>
</dbReference>
<evidence type="ECO:0000256" key="2">
    <source>
        <dbReference type="ARBA" id="ARBA00022679"/>
    </source>
</evidence>
<keyword evidence="7 8" id="KW-0275">Fatty acid biosynthesis</keyword>
<dbReference type="SUPFAM" id="SSF56214">
    <property type="entry name" value="4'-phosphopantetheinyl transferase"/>
    <property type="match status" value="1"/>
</dbReference>
<keyword evidence="6 8" id="KW-0443">Lipid metabolism</keyword>
<feature type="domain" description="4'-phosphopantetheinyl transferase" evidence="9">
    <location>
        <begin position="2"/>
        <end position="108"/>
    </location>
</feature>
<proteinExistence type="inferred from homology"/>
<gene>
    <name evidence="8" type="primary">acpS</name>
    <name evidence="10" type="ORF">LNAT_P0879</name>
</gene>
<dbReference type="GO" id="GO:0006633">
    <property type="term" value="P:fatty acid biosynthetic process"/>
    <property type="evidence" value="ECO:0007669"/>
    <property type="project" value="UniProtKB-UniRule"/>
</dbReference>
<dbReference type="Pfam" id="PF01648">
    <property type="entry name" value="ACPS"/>
    <property type="match status" value="1"/>
</dbReference>
<evidence type="ECO:0000256" key="1">
    <source>
        <dbReference type="ARBA" id="ARBA00022516"/>
    </source>
</evidence>
<dbReference type="OrthoDB" id="517356at2"/>
<comment type="caution">
    <text evidence="10">The sequence shown here is derived from an EMBL/GenBank/DDBJ whole genome shotgun (WGS) entry which is preliminary data.</text>
</comment>
<keyword evidence="5 8" id="KW-0460">Magnesium</keyword>
<comment type="similarity">
    <text evidence="8">Belongs to the P-Pant transferase superfamily. AcpS family.</text>
</comment>
<keyword evidence="1 8" id="KW-0444">Lipid biosynthesis</keyword>
<evidence type="ECO:0000256" key="7">
    <source>
        <dbReference type="ARBA" id="ARBA00023160"/>
    </source>
</evidence>
<name>A0A292YE53_9BACT</name>
<keyword evidence="8" id="KW-0963">Cytoplasm</keyword>
<keyword evidence="11" id="KW-1185">Reference proteome</keyword>
<evidence type="ECO:0000256" key="4">
    <source>
        <dbReference type="ARBA" id="ARBA00022832"/>
    </source>
</evidence>
<dbReference type="InterPro" id="IPR004568">
    <property type="entry name" value="Ppantetheine-prot_Trfase_dom"/>
</dbReference>
<comment type="subcellular location">
    <subcellularLocation>
        <location evidence="8">Cytoplasm</location>
    </subcellularLocation>
</comment>
<evidence type="ECO:0000259" key="9">
    <source>
        <dbReference type="Pfam" id="PF01648"/>
    </source>
</evidence>
<comment type="function">
    <text evidence="8">Transfers the 4'-phosphopantetheine moiety from coenzyme A to a Ser of acyl-carrier-protein.</text>
</comment>
<dbReference type="GO" id="GO:0008897">
    <property type="term" value="F:holo-[acyl-carrier-protein] synthase activity"/>
    <property type="evidence" value="ECO:0007669"/>
    <property type="project" value="UniProtKB-UniRule"/>
</dbReference>
<dbReference type="InterPro" id="IPR008278">
    <property type="entry name" value="4-PPantetheinyl_Trfase_dom"/>
</dbReference>
<evidence type="ECO:0000256" key="5">
    <source>
        <dbReference type="ARBA" id="ARBA00022842"/>
    </source>
</evidence>
<evidence type="ECO:0000313" key="11">
    <source>
        <dbReference type="Proteomes" id="UP000217944"/>
    </source>
</evidence>
<organism evidence="10 11">
    <name type="scientific">Lebetimonas natsushimae</name>
    <dbReference type="NCBI Taxonomy" id="1936991"/>
    <lineage>
        <taxon>Bacteria</taxon>
        <taxon>Pseudomonadati</taxon>
        <taxon>Campylobacterota</taxon>
        <taxon>Epsilonproteobacteria</taxon>
        <taxon>Nautiliales</taxon>
        <taxon>Nautiliaceae</taxon>
        <taxon>Lebetimonas</taxon>
    </lineage>
</organism>
<evidence type="ECO:0000256" key="8">
    <source>
        <dbReference type="HAMAP-Rule" id="MF_00101"/>
    </source>
</evidence>
<evidence type="ECO:0000256" key="3">
    <source>
        <dbReference type="ARBA" id="ARBA00022723"/>
    </source>
</evidence>
<accession>A0A292YE53</accession>
<dbReference type="GO" id="GO:0000287">
    <property type="term" value="F:magnesium ion binding"/>
    <property type="evidence" value="ECO:0007669"/>
    <property type="project" value="UniProtKB-UniRule"/>
</dbReference>
<keyword evidence="4 8" id="KW-0276">Fatty acid metabolism</keyword>
<feature type="binding site" evidence="8">
    <location>
        <position position="5"/>
    </location>
    <ligand>
        <name>Mg(2+)</name>
        <dbReference type="ChEBI" id="CHEBI:18420"/>
    </ligand>
</feature>
<reference evidence="10 11" key="1">
    <citation type="journal article" date="2017" name="Syst. Appl. Microbiol.">
        <title>Lebetimonas natsushimae sp. nov., a novel strictly anaerobic, moderately thermophilic chemoautotroph isolated from a deep-sea hydrothermal vent polychaete nest in the Mid-Okinawa Trough.</title>
        <authorList>
            <person name="Nagata R."/>
            <person name="Takaki Y."/>
            <person name="Tame A."/>
            <person name="Nunoura T."/>
            <person name="Muto H."/>
            <person name="Mino S."/>
            <person name="Sawayama S."/>
            <person name="Takai K."/>
            <person name="Nakagawa S."/>
        </authorList>
    </citation>
    <scope>NUCLEOTIDE SEQUENCE [LARGE SCALE GENOMIC DNA]</scope>
    <source>
        <strain evidence="10 11">HS1857</strain>
    </source>
</reference>
<comment type="catalytic activity">
    <reaction evidence="8">
        <text>apo-[ACP] + CoA = holo-[ACP] + adenosine 3',5'-bisphosphate + H(+)</text>
        <dbReference type="Rhea" id="RHEA:12068"/>
        <dbReference type="Rhea" id="RHEA-COMP:9685"/>
        <dbReference type="Rhea" id="RHEA-COMP:9690"/>
        <dbReference type="ChEBI" id="CHEBI:15378"/>
        <dbReference type="ChEBI" id="CHEBI:29999"/>
        <dbReference type="ChEBI" id="CHEBI:57287"/>
        <dbReference type="ChEBI" id="CHEBI:58343"/>
        <dbReference type="ChEBI" id="CHEBI:64479"/>
        <dbReference type="EC" id="2.7.8.7"/>
    </reaction>
</comment>
<dbReference type="GO" id="GO:0005737">
    <property type="term" value="C:cytoplasm"/>
    <property type="evidence" value="ECO:0007669"/>
    <property type="project" value="UniProtKB-SubCell"/>
</dbReference>
<dbReference type="AlphaFoldDB" id="A0A292YE53"/>
<dbReference type="Gene3D" id="3.90.470.20">
    <property type="entry name" value="4'-phosphopantetheinyl transferase domain"/>
    <property type="match status" value="1"/>
</dbReference>
<feature type="binding site" evidence="8">
    <location>
        <position position="50"/>
    </location>
    <ligand>
        <name>Mg(2+)</name>
        <dbReference type="ChEBI" id="CHEBI:18420"/>
    </ligand>
</feature>
<dbReference type="Proteomes" id="UP000217944">
    <property type="component" value="Unassembled WGS sequence"/>
</dbReference>
<sequence>MIGIDIVVISRIENMIKKYGNKVINKILTQEEQIFFKTPSSIAGAFAAKEAFSKALGTGIGKECGFHDIIILKNNKNKPYISQKTLKKFNLKQADISISHDGGFAIAAVIIFQ</sequence>
<dbReference type="NCBIfam" id="TIGR00556">
    <property type="entry name" value="pantethn_trn"/>
    <property type="match status" value="1"/>
</dbReference>
<dbReference type="HAMAP" id="MF_00101">
    <property type="entry name" value="AcpS"/>
    <property type="match status" value="1"/>
</dbReference>
<dbReference type="RefSeq" id="WP_096258720.1">
    <property type="nucleotide sequence ID" value="NZ_BDME01000001.1"/>
</dbReference>